<proteinExistence type="predicted"/>
<name>A0A1Y1JRV2_PLAGO</name>
<protein>
    <submittedName>
        <fullName evidence="1">Variable surface protein</fullName>
    </submittedName>
</protein>
<reference evidence="2" key="1">
    <citation type="submission" date="2017-04" db="EMBL/GenBank/DDBJ databases">
        <title>Plasmodium gonderi genome.</title>
        <authorList>
            <person name="Arisue N."/>
            <person name="Honma H."/>
            <person name="Kawai S."/>
            <person name="Tougan T."/>
            <person name="Tanabe K."/>
            <person name="Horii T."/>
        </authorList>
    </citation>
    <scope>NUCLEOTIDE SEQUENCE [LARGE SCALE GENOMIC DNA]</scope>
    <source>
        <strain evidence="2">ATCC 30045</strain>
    </source>
</reference>
<dbReference type="InterPro" id="IPR008780">
    <property type="entry name" value="Plasmodium_Vir"/>
</dbReference>
<comment type="caution">
    <text evidence="1">The sequence shown here is derived from an EMBL/GenBank/DDBJ whole genome shotgun (WGS) entry which is preliminary data.</text>
</comment>
<accession>A0A1Y1JRV2</accession>
<organism evidence="1 2">
    <name type="scientific">Plasmodium gonderi</name>
    <dbReference type="NCBI Taxonomy" id="77519"/>
    <lineage>
        <taxon>Eukaryota</taxon>
        <taxon>Sar</taxon>
        <taxon>Alveolata</taxon>
        <taxon>Apicomplexa</taxon>
        <taxon>Aconoidasida</taxon>
        <taxon>Haemosporida</taxon>
        <taxon>Plasmodiidae</taxon>
        <taxon>Plasmodium</taxon>
        <taxon>Plasmodium (Plasmodium)</taxon>
    </lineage>
</organism>
<dbReference type="Proteomes" id="UP000195521">
    <property type="component" value="Unassembled WGS sequence"/>
</dbReference>
<evidence type="ECO:0000313" key="2">
    <source>
        <dbReference type="Proteomes" id="UP000195521"/>
    </source>
</evidence>
<evidence type="ECO:0000313" key="1">
    <source>
        <dbReference type="EMBL" id="GAW83203.1"/>
    </source>
</evidence>
<dbReference type="OMA" id="IENEAYC"/>
<dbReference type="GeneID" id="39749946"/>
<dbReference type="EMBL" id="BDQF01000014">
    <property type="protein sequence ID" value="GAW83203.1"/>
    <property type="molecule type" value="Genomic_DNA"/>
</dbReference>
<keyword evidence="2" id="KW-1185">Reference proteome</keyword>
<sequence>MVLEPSSDFIETELPSKKFYQALTDYSDFIENEAYCNTIDHVGNKKIQVKTLCSKFLHLLQEKKNILEQADVKGMQCYLLSYWMYEQIESIYATEKGTPIIIIYGEFQRIFTQIFKDELKINSQLCNLDFNIASYRPWKKVKELCDYYVDYDHLHSKITPTNGNCKAYRDYILGKSNLYYDYPMNCINHSGLKCPDFYDKLLSYNPKKLLGTITCDPVIPKKQKTLDITPKTYGGATTSGKVLLGIVITSVLFVFSYRFSPLGRQLQNNFPHITNMIRNFREKGKRLFSVTPEKYNPFREYLEENYIGYNAA</sequence>
<dbReference type="RefSeq" id="XP_028545792.1">
    <property type="nucleotide sequence ID" value="XM_028689991.1"/>
</dbReference>
<gene>
    <name evidence="1" type="ORF">PGO_134750</name>
</gene>
<dbReference type="Pfam" id="PF05795">
    <property type="entry name" value="Plasmodium_Vir"/>
    <property type="match status" value="1"/>
</dbReference>
<dbReference type="AlphaFoldDB" id="A0A1Y1JRV2"/>